<proteinExistence type="predicted"/>
<organism evidence="1 2">
    <name type="scientific">Prorocentrum cordatum</name>
    <dbReference type="NCBI Taxonomy" id="2364126"/>
    <lineage>
        <taxon>Eukaryota</taxon>
        <taxon>Sar</taxon>
        <taxon>Alveolata</taxon>
        <taxon>Dinophyceae</taxon>
        <taxon>Prorocentrales</taxon>
        <taxon>Prorocentraceae</taxon>
        <taxon>Prorocentrum</taxon>
    </lineage>
</organism>
<gene>
    <name evidence="1" type="ORF">PCOR1329_LOCUS7654</name>
</gene>
<protein>
    <submittedName>
        <fullName evidence="1">Uncharacterized protein</fullName>
    </submittedName>
</protein>
<keyword evidence="2" id="KW-1185">Reference proteome</keyword>
<reference evidence="1" key="1">
    <citation type="submission" date="2023-10" db="EMBL/GenBank/DDBJ databases">
        <authorList>
            <person name="Chen Y."/>
            <person name="Shah S."/>
            <person name="Dougan E. K."/>
            <person name="Thang M."/>
            <person name="Chan C."/>
        </authorList>
    </citation>
    <scope>NUCLEOTIDE SEQUENCE [LARGE SCALE GENOMIC DNA]</scope>
</reference>
<accession>A0ABN9Q0G4</accession>
<comment type="caution">
    <text evidence="1">The sequence shown here is derived from an EMBL/GenBank/DDBJ whole genome shotgun (WGS) entry which is preliminary data.</text>
</comment>
<feature type="non-terminal residue" evidence="1">
    <location>
        <position position="102"/>
    </location>
</feature>
<evidence type="ECO:0000313" key="1">
    <source>
        <dbReference type="EMBL" id="CAK0799109.1"/>
    </source>
</evidence>
<dbReference type="EMBL" id="CAUYUJ010002083">
    <property type="protein sequence ID" value="CAK0799109.1"/>
    <property type="molecule type" value="Genomic_DNA"/>
</dbReference>
<sequence length="102" mass="10903">ARGGGSSGGRAALPGTARMAARDICYVVEADAGREVQFCPIRGLPITRGCRVRTLPGYHLLSLDAGKEALARGSYEAFGEQFPCQGLEYLHPDDKIFTCAED</sequence>
<dbReference type="Proteomes" id="UP001189429">
    <property type="component" value="Unassembled WGS sequence"/>
</dbReference>
<evidence type="ECO:0000313" key="2">
    <source>
        <dbReference type="Proteomes" id="UP001189429"/>
    </source>
</evidence>
<feature type="non-terminal residue" evidence="1">
    <location>
        <position position="1"/>
    </location>
</feature>
<name>A0ABN9Q0G4_9DINO</name>